<dbReference type="RefSeq" id="XP_013900358.1">
    <property type="nucleotide sequence ID" value="XM_014044904.1"/>
</dbReference>
<dbReference type="InterPro" id="IPR045886">
    <property type="entry name" value="ThiF/MoeB/HesA"/>
</dbReference>
<organism evidence="2 3">
    <name type="scientific">Monoraphidium neglectum</name>
    <dbReference type="NCBI Taxonomy" id="145388"/>
    <lineage>
        <taxon>Eukaryota</taxon>
        <taxon>Viridiplantae</taxon>
        <taxon>Chlorophyta</taxon>
        <taxon>core chlorophytes</taxon>
        <taxon>Chlorophyceae</taxon>
        <taxon>CS clade</taxon>
        <taxon>Sphaeropleales</taxon>
        <taxon>Selenastraceae</taxon>
        <taxon>Monoraphidium</taxon>
    </lineage>
</organism>
<dbReference type="GeneID" id="25739499"/>
<evidence type="ECO:0000313" key="2">
    <source>
        <dbReference type="EMBL" id="KIZ01339.1"/>
    </source>
</evidence>
<dbReference type="Pfam" id="PF00899">
    <property type="entry name" value="ThiF"/>
    <property type="match status" value="1"/>
</dbReference>
<dbReference type="STRING" id="145388.A0A0D2L231"/>
<dbReference type="PANTHER" id="PTHR43267">
    <property type="entry name" value="TRNA THREONYLCARBAMOYLADENOSINE DEHYDRATASE"/>
    <property type="match status" value="1"/>
</dbReference>
<dbReference type="KEGG" id="mng:MNEG_6623"/>
<dbReference type="PANTHER" id="PTHR43267:SF2">
    <property type="entry name" value="TRNA THREONYLCARBAMOYLADENOSINE DEHYDRATASE 1-RELATED"/>
    <property type="match status" value="1"/>
</dbReference>
<dbReference type="FunFam" id="3.40.50.720:FF:000449">
    <property type="entry name" value="Ubiquitin-activating enzyme (E1), putative"/>
    <property type="match status" value="1"/>
</dbReference>
<sequence>MSSKSGGTGAPALHQAQHGLADFDQDDILMEQLTRNVQFFGLEAQKKIARSFVVVVGLGGVGSHAAHMLLRSGVGRLRLVDFDQVTLSSLNRHAVAVREDVGIAKSTCLGRHFKQILPEAEVECLNVMFTEETTDEVLAGNPDFVLDAIDNIDTKVHLLAECKRRGIPVLCSAGAGAKADPTRLRIVDISESVVDPLARAVRHKLGRRRGVRGGIPVLLSTERPRCELVATEQMQAGNPLDFQIVPNFRVRTIPVLGPTPALFGMAAAGFILCQLAGAPFDGEPLLTLTALQYDRAMERLVAREEEAYGTADGVRIDRDDIIYLLRELWRGFSARSDRVVVPGGQHGLTRSTADLTLVRWDEAQPATVDNLVLLTLSEADAHREKGVARVRAEEPEFAAFVEAHLARVRFDYCGERGQQQQQQQQLKSQR</sequence>
<dbReference type="EMBL" id="KK101311">
    <property type="protein sequence ID" value="KIZ01339.1"/>
    <property type="molecule type" value="Genomic_DNA"/>
</dbReference>
<accession>A0A0D2L231</accession>
<feature type="domain" description="THIF-type NAD/FAD binding fold" evidence="1">
    <location>
        <begin position="35"/>
        <end position="294"/>
    </location>
</feature>
<dbReference type="SUPFAM" id="SSF69572">
    <property type="entry name" value="Activating enzymes of the ubiquitin-like proteins"/>
    <property type="match status" value="1"/>
</dbReference>
<dbReference type="OrthoDB" id="10265862at2759"/>
<dbReference type="GO" id="GO:0008641">
    <property type="term" value="F:ubiquitin-like modifier activating enzyme activity"/>
    <property type="evidence" value="ECO:0007669"/>
    <property type="project" value="InterPro"/>
</dbReference>
<name>A0A0D2L231_9CHLO</name>
<dbReference type="GO" id="GO:0061504">
    <property type="term" value="P:cyclic threonylcarbamoyladenosine biosynthetic process"/>
    <property type="evidence" value="ECO:0007669"/>
    <property type="project" value="TreeGrafter"/>
</dbReference>
<dbReference type="InterPro" id="IPR035985">
    <property type="entry name" value="Ubiquitin-activating_enz"/>
</dbReference>
<proteinExistence type="predicted"/>
<dbReference type="GO" id="GO:0061503">
    <property type="term" value="F:tRNA threonylcarbamoyladenosine dehydratase"/>
    <property type="evidence" value="ECO:0007669"/>
    <property type="project" value="TreeGrafter"/>
</dbReference>
<reference evidence="2 3" key="1">
    <citation type="journal article" date="2013" name="BMC Genomics">
        <title>Reconstruction of the lipid metabolism for the microalga Monoraphidium neglectum from its genome sequence reveals characteristics suitable for biofuel production.</title>
        <authorList>
            <person name="Bogen C."/>
            <person name="Al-Dilaimi A."/>
            <person name="Albersmeier A."/>
            <person name="Wichmann J."/>
            <person name="Grundmann M."/>
            <person name="Rupp O."/>
            <person name="Lauersen K.J."/>
            <person name="Blifernez-Klassen O."/>
            <person name="Kalinowski J."/>
            <person name="Goesmann A."/>
            <person name="Mussgnug J.H."/>
            <person name="Kruse O."/>
        </authorList>
    </citation>
    <scope>NUCLEOTIDE SEQUENCE [LARGE SCALE GENOMIC DNA]</scope>
    <source>
        <strain evidence="2 3">SAG 48.87</strain>
    </source>
</reference>
<dbReference type="GO" id="GO:0009536">
    <property type="term" value="C:plastid"/>
    <property type="evidence" value="ECO:0007669"/>
    <property type="project" value="TreeGrafter"/>
</dbReference>
<keyword evidence="3" id="KW-1185">Reference proteome</keyword>
<evidence type="ECO:0000313" key="3">
    <source>
        <dbReference type="Proteomes" id="UP000054498"/>
    </source>
</evidence>
<dbReference type="Proteomes" id="UP000054498">
    <property type="component" value="Unassembled WGS sequence"/>
</dbReference>
<dbReference type="InterPro" id="IPR000594">
    <property type="entry name" value="ThiF_NAD_FAD-bd"/>
</dbReference>
<dbReference type="CDD" id="cd00755">
    <property type="entry name" value="YgdL_like"/>
    <property type="match status" value="1"/>
</dbReference>
<protein>
    <recommendedName>
        <fullName evidence="1">THIF-type NAD/FAD binding fold domain-containing protein</fullName>
    </recommendedName>
</protein>
<dbReference type="Gene3D" id="3.40.50.720">
    <property type="entry name" value="NAD(P)-binding Rossmann-like Domain"/>
    <property type="match status" value="1"/>
</dbReference>
<dbReference type="AlphaFoldDB" id="A0A0D2L231"/>
<evidence type="ECO:0000259" key="1">
    <source>
        <dbReference type="Pfam" id="PF00899"/>
    </source>
</evidence>
<gene>
    <name evidence="2" type="ORF">MNEG_6623</name>
</gene>